<dbReference type="PRINTS" id="PR01590">
    <property type="entry name" value="HTHFIS"/>
</dbReference>
<comment type="caution">
    <text evidence="8">The sequence shown here is derived from an EMBL/GenBank/DDBJ whole genome shotgun (WGS) entry which is preliminary data.</text>
</comment>
<dbReference type="PROSITE" id="PS50112">
    <property type="entry name" value="PAS"/>
    <property type="match status" value="1"/>
</dbReference>
<dbReference type="Pfam" id="PF25601">
    <property type="entry name" value="AAA_lid_14"/>
    <property type="match status" value="1"/>
</dbReference>
<name>A0ABW0TPW3_9BACL</name>
<dbReference type="InterPro" id="IPR009057">
    <property type="entry name" value="Homeodomain-like_sf"/>
</dbReference>
<dbReference type="Gene3D" id="3.40.50.300">
    <property type="entry name" value="P-loop containing nucleotide triphosphate hydrolases"/>
    <property type="match status" value="1"/>
</dbReference>
<dbReference type="PROSITE" id="PS00688">
    <property type="entry name" value="SIGMA54_INTERACT_3"/>
    <property type="match status" value="1"/>
</dbReference>
<dbReference type="InterPro" id="IPR046342">
    <property type="entry name" value="CBS_dom_sf"/>
</dbReference>
<evidence type="ECO:0000259" key="6">
    <source>
        <dbReference type="PROSITE" id="PS50045"/>
    </source>
</evidence>
<dbReference type="RefSeq" id="WP_381437057.1">
    <property type="nucleotide sequence ID" value="NZ_JBHSNO010000008.1"/>
</dbReference>
<evidence type="ECO:0000256" key="5">
    <source>
        <dbReference type="ARBA" id="ARBA00023163"/>
    </source>
</evidence>
<dbReference type="PANTHER" id="PTHR32071:SF57">
    <property type="entry name" value="C4-DICARBOXYLATE TRANSPORT TRANSCRIPTIONAL REGULATORY PROTEIN DCTD"/>
    <property type="match status" value="1"/>
</dbReference>
<dbReference type="InterPro" id="IPR027417">
    <property type="entry name" value="P-loop_NTPase"/>
</dbReference>
<dbReference type="Pfam" id="PF00158">
    <property type="entry name" value="Sigma54_activat"/>
    <property type="match status" value="1"/>
</dbReference>
<keyword evidence="5" id="KW-0804">Transcription</keyword>
<dbReference type="SUPFAM" id="SSF52540">
    <property type="entry name" value="P-loop containing nucleoside triphosphate hydrolases"/>
    <property type="match status" value="1"/>
</dbReference>
<dbReference type="InterPro" id="IPR002197">
    <property type="entry name" value="HTH_Fis"/>
</dbReference>
<dbReference type="CDD" id="cd00130">
    <property type="entry name" value="PAS"/>
    <property type="match status" value="1"/>
</dbReference>
<protein>
    <submittedName>
        <fullName evidence="8">Sigma 54-interacting transcriptional regulator</fullName>
    </submittedName>
</protein>
<keyword evidence="2" id="KW-0067">ATP-binding</keyword>
<keyword evidence="3" id="KW-0805">Transcription regulation</keyword>
<dbReference type="SMART" id="SM00091">
    <property type="entry name" value="PAS"/>
    <property type="match status" value="1"/>
</dbReference>
<keyword evidence="1" id="KW-0547">Nucleotide-binding</keyword>
<dbReference type="InterPro" id="IPR002078">
    <property type="entry name" value="Sigma_54_int"/>
</dbReference>
<dbReference type="EMBL" id="JBHSNO010000008">
    <property type="protein sequence ID" value="MFC5590495.1"/>
    <property type="molecule type" value="Genomic_DNA"/>
</dbReference>
<reference evidence="9" key="1">
    <citation type="journal article" date="2019" name="Int. J. Syst. Evol. Microbiol.">
        <title>The Global Catalogue of Microorganisms (GCM) 10K type strain sequencing project: providing services to taxonomists for standard genome sequencing and annotation.</title>
        <authorList>
            <consortium name="The Broad Institute Genomics Platform"/>
            <consortium name="The Broad Institute Genome Sequencing Center for Infectious Disease"/>
            <person name="Wu L."/>
            <person name="Ma J."/>
        </authorList>
    </citation>
    <scope>NUCLEOTIDE SEQUENCE [LARGE SCALE GENOMIC DNA]</scope>
    <source>
        <strain evidence="9">CGMCC 4.1434</strain>
    </source>
</reference>
<dbReference type="SMART" id="SM00382">
    <property type="entry name" value="AAA"/>
    <property type="match status" value="1"/>
</dbReference>
<dbReference type="CDD" id="cd00009">
    <property type="entry name" value="AAA"/>
    <property type="match status" value="1"/>
</dbReference>
<proteinExistence type="predicted"/>
<dbReference type="InterPro" id="IPR000014">
    <property type="entry name" value="PAS"/>
</dbReference>
<gene>
    <name evidence="8" type="ORF">ACFPRA_16435</name>
</gene>
<feature type="domain" description="Sigma-54 factor interaction" evidence="6">
    <location>
        <begin position="269"/>
        <end position="499"/>
    </location>
</feature>
<feature type="domain" description="PAS" evidence="7">
    <location>
        <begin position="128"/>
        <end position="173"/>
    </location>
</feature>
<dbReference type="Proteomes" id="UP001596109">
    <property type="component" value="Unassembled WGS sequence"/>
</dbReference>
<dbReference type="InterPro" id="IPR035965">
    <property type="entry name" value="PAS-like_dom_sf"/>
</dbReference>
<keyword evidence="4" id="KW-0238">DNA-binding</keyword>
<dbReference type="NCBIfam" id="TIGR00229">
    <property type="entry name" value="sensory_box"/>
    <property type="match status" value="1"/>
</dbReference>
<dbReference type="Gene3D" id="3.10.580.10">
    <property type="entry name" value="CBS-domain"/>
    <property type="match status" value="1"/>
</dbReference>
<dbReference type="PROSITE" id="PS00675">
    <property type="entry name" value="SIGMA54_INTERACT_1"/>
    <property type="match status" value="1"/>
</dbReference>
<dbReference type="InterPro" id="IPR058031">
    <property type="entry name" value="AAA_lid_NorR"/>
</dbReference>
<sequence length="584" mass="66295">MGLVKEWMDVSLQMLTTKHKLKDAFRLLADGEWVELPLVEDGKMIRVVNIKDCLAAIEGGMDWDEPIGLIGSVNFLTINEGFSIKELNHCPLYVVCEETKVLKGVITQKELLSIYQTVVQQHEKSQETNEWYQLCFDTAYEGLAIVDETGIIKLFNETYSRYVGMSKEEAIGRPVEQVIENTRIPIVLTTGIPERNQIHRLQGQEMVVHRMPIWKNGQVVGAVGMLIYEGVSEIQQIMTKKGALEQQKGDSSHQSNKPIARKRMSFEEILGESPAISQTKKIARKAALSKAPVLISGESGVGKEQFARAIHDTGIMRNGRFVSVNCAAIPDNLLESELFGYTEGAFTGAQKGGKQGKFELAHKGTIFLDEIGDMPLSTQAKILRVIQEKEVERIGGMEPIPVDFRIIAATNKNLEQMVRKGEFRKDLYYRLHVLPLHIPPLRERKKDIPLLISGQLSILCETYGITQKTIDKDVMQLFFRYHWPGNIRELLNVLERLFALTSESHVKVSDLPKEFFQTEKIQAYMTNSSPLHERREARQLDQEEEEKTVIEKVLKEVRGNKSEAAKRLGITRATLYNKLSRYQL</sequence>
<dbReference type="PROSITE" id="PS50045">
    <property type="entry name" value="SIGMA54_INTERACT_4"/>
    <property type="match status" value="1"/>
</dbReference>
<dbReference type="InterPro" id="IPR025943">
    <property type="entry name" value="Sigma_54_int_dom_ATP-bd_2"/>
</dbReference>
<dbReference type="SUPFAM" id="SSF54631">
    <property type="entry name" value="CBS-domain pair"/>
    <property type="match status" value="1"/>
</dbReference>
<organism evidence="8 9">
    <name type="scientific">Sporosarcina soli</name>
    <dbReference type="NCBI Taxonomy" id="334736"/>
    <lineage>
        <taxon>Bacteria</taxon>
        <taxon>Bacillati</taxon>
        <taxon>Bacillota</taxon>
        <taxon>Bacilli</taxon>
        <taxon>Bacillales</taxon>
        <taxon>Caryophanaceae</taxon>
        <taxon>Sporosarcina</taxon>
    </lineage>
</organism>
<evidence type="ECO:0000313" key="8">
    <source>
        <dbReference type="EMBL" id="MFC5590495.1"/>
    </source>
</evidence>
<dbReference type="InterPro" id="IPR025944">
    <property type="entry name" value="Sigma_54_int_dom_CS"/>
</dbReference>
<evidence type="ECO:0000256" key="3">
    <source>
        <dbReference type="ARBA" id="ARBA00023015"/>
    </source>
</evidence>
<dbReference type="Gene3D" id="3.30.450.20">
    <property type="entry name" value="PAS domain"/>
    <property type="match status" value="1"/>
</dbReference>
<dbReference type="SUPFAM" id="SSF46689">
    <property type="entry name" value="Homeodomain-like"/>
    <property type="match status" value="1"/>
</dbReference>
<evidence type="ECO:0000256" key="1">
    <source>
        <dbReference type="ARBA" id="ARBA00022741"/>
    </source>
</evidence>
<keyword evidence="9" id="KW-1185">Reference proteome</keyword>
<dbReference type="Pfam" id="PF02954">
    <property type="entry name" value="HTH_8"/>
    <property type="match status" value="1"/>
</dbReference>
<evidence type="ECO:0000259" key="7">
    <source>
        <dbReference type="PROSITE" id="PS50112"/>
    </source>
</evidence>
<dbReference type="InterPro" id="IPR025662">
    <property type="entry name" value="Sigma_54_int_dom_ATP-bd_1"/>
</dbReference>
<dbReference type="PROSITE" id="PS00676">
    <property type="entry name" value="SIGMA54_INTERACT_2"/>
    <property type="match status" value="1"/>
</dbReference>
<dbReference type="InterPro" id="IPR003593">
    <property type="entry name" value="AAA+_ATPase"/>
</dbReference>
<dbReference type="Gene3D" id="1.10.10.60">
    <property type="entry name" value="Homeodomain-like"/>
    <property type="match status" value="1"/>
</dbReference>
<dbReference type="Gene3D" id="1.10.8.60">
    <property type="match status" value="1"/>
</dbReference>
<evidence type="ECO:0000256" key="2">
    <source>
        <dbReference type="ARBA" id="ARBA00022840"/>
    </source>
</evidence>
<dbReference type="PANTHER" id="PTHR32071">
    <property type="entry name" value="TRANSCRIPTIONAL REGULATORY PROTEIN"/>
    <property type="match status" value="1"/>
</dbReference>
<dbReference type="SUPFAM" id="SSF55785">
    <property type="entry name" value="PYP-like sensor domain (PAS domain)"/>
    <property type="match status" value="1"/>
</dbReference>
<accession>A0ABW0TPW3</accession>
<evidence type="ECO:0000256" key="4">
    <source>
        <dbReference type="ARBA" id="ARBA00023125"/>
    </source>
</evidence>
<evidence type="ECO:0000313" key="9">
    <source>
        <dbReference type="Proteomes" id="UP001596109"/>
    </source>
</evidence>